<feature type="domain" description="PPIase FKBP-type" evidence="11">
    <location>
        <begin position="7"/>
        <end position="101"/>
    </location>
</feature>
<keyword evidence="5 9" id="KW-0697">Rotamase</keyword>
<keyword evidence="4" id="KW-0963">Cytoplasm</keyword>
<keyword evidence="13" id="KW-1185">Reference proteome</keyword>
<dbReference type="Proteomes" id="UP000239522">
    <property type="component" value="Unassembled WGS sequence"/>
</dbReference>
<dbReference type="Pfam" id="PF00254">
    <property type="entry name" value="FKBP_C"/>
    <property type="match status" value="1"/>
</dbReference>
<dbReference type="GO" id="GO:0042026">
    <property type="term" value="P:protein refolding"/>
    <property type="evidence" value="ECO:0007669"/>
    <property type="project" value="UniProtKB-ARBA"/>
</dbReference>
<evidence type="ECO:0000256" key="9">
    <source>
        <dbReference type="PROSITE-ProRule" id="PRU00277"/>
    </source>
</evidence>
<comment type="catalytic activity">
    <reaction evidence="1 9 10">
        <text>[protein]-peptidylproline (omega=180) = [protein]-peptidylproline (omega=0)</text>
        <dbReference type="Rhea" id="RHEA:16237"/>
        <dbReference type="Rhea" id="RHEA-COMP:10747"/>
        <dbReference type="Rhea" id="RHEA-COMP:10748"/>
        <dbReference type="ChEBI" id="CHEBI:83833"/>
        <dbReference type="ChEBI" id="CHEBI:83834"/>
        <dbReference type="EC" id="5.2.1.8"/>
    </reaction>
</comment>
<dbReference type="PROSITE" id="PS50059">
    <property type="entry name" value="FKBP_PPIASE"/>
    <property type="match status" value="1"/>
</dbReference>
<dbReference type="InterPro" id="IPR046357">
    <property type="entry name" value="PPIase_dom_sf"/>
</dbReference>
<organism evidence="12 13">
    <name type="scientific">Polaribacter filamentus</name>
    <dbReference type="NCBI Taxonomy" id="53483"/>
    <lineage>
        <taxon>Bacteria</taxon>
        <taxon>Pseudomonadati</taxon>
        <taxon>Bacteroidota</taxon>
        <taxon>Flavobacteriia</taxon>
        <taxon>Flavobacteriales</taxon>
        <taxon>Flavobacteriaceae</taxon>
    </lineage>
</organism>
<evidence type="ECO:0000256" key="8">
    <source>
        <dbReference type="ARBA" id="ARBA00037071"/>
    </source>
</evidence>
<comment type="similarity">
    <text evidence="3 10">Belongs to the FKBP-type PPIase family.</text>
</comment>
<evidence type="ECO:0000259" key="11">
    <source>
        <dbReference type="PROSITE" id="PS50059"/>
    </source>
</evidence>
<evidence type="ECO:0000256" key="2">
    <source>
        <dbReference type="ARBA" id="ARBA00004496"/>
    </source>
</evidence>
<keyword evidence="7 9" id="KW-0413">Isomerase</keyword>
<dbReference type="EMBL" id="MQUA01000013">
    <property type="protein sequence ID" value="PQB08556.1"/>
    <property type="molecule type" value="Genomic_DNA"/>
</dbReference>
<dbReference type="AlphaFoldDB" id="A0A2S7L147"/>
<evidence type="ECO:0000313" key="12">
    <source>
        <dbReference type="EMBL" id="PQB08556.1"/>
    </source>
</evidence>
<sequence>MSQVKENNTVKVNYTGKLSDGQVFDSSEGKEPLEFTLGQGQLIPGFEKGLIDMKVNEKKTITIAKDEAYGEINKDLIQEVKKTELPQDMTPEVGMGLVSKTPDGQEMNLVVIEVKEESIVIDGNHPLAGKDLIFDLEVVEILETEIIK</sequence>
<evidence type="ECO:0000256" key="10">
    <source>
        <dbReference type="RuleBase" id="RU003915"/>
    </source>
</evidence>
<comment type="function">
    <text evidence="8">Also involved in hydrogenase metallocenter assembly, probably by participating in the nickel insertion step. This function in hydrogenase biosynthesis requires chaperone activity and the presence of the metal-binding domain, but not PPIase activity.</text>
</comment>
<evidence type="ECO:0000256" key="5">
    <source>
        <dbReference type="ARBA" id="ARBA00023110"/>
    </source>
</evidence>
<dbReference type="PANTHER" id="PTHR47861:SF3">
    <property type="entry name" value="FKBP-TYPE PEPTIDYL-PROLYL CIS-TRANS ISOMERASE SLYD"/>
    <property type="match status" value="1"/>
</dbReference>
<evidence type="ECO:0000313" key="13">
    <source>
        <dbReference type="Proteomes" id="UP000239522"/>
    </source>
</evidence>
<gene>
    <name evidence="12" type="ORF">BST83_16565</name>
</gene>
<dbReference type="GO" id="GO:0003755">
    <property type="term" value="F:peptidyl-prolyl cis-trans isomerase activity"/>
    <property type="evidence" value="ECO:0007669"/>
    <property type="project" value="UniProtKB-UniRule"/>
</dbReference>
<dbReference type="Gene3D" id="3.10.50.40">
    <property type="match status" value="1"/>
</dbReference>
<dbReference type="RefSeq" id="WP_104810745.1">
    <property type="nucleotide sequence ID" value="NZ_MQUA01000013.1"/>
</dbReference>
<protein>
    <recommendedName>
        <fullName evidence="10">Peptidyl-prolyl cis-trans isomerase</fullName>
        <ecNumber evidence="10">5.2.1.8</ecNumber>
    </recommendedName>
</protein>
<name>A0A2S7L147_9FLAO</name>
<dbReference type="InterPro" id="IPR001179">
    <property type="entry name" value="PPIase_FKBP_dom"/>
</dbReference>
<evidence type="ECO:0000256" key="6">
    <source>
        <dbReference type="ARBA" id="ARBA00023186"/>
    </source>
</evidence>
<dbReference type="PANTHER" id="PTHR47861">
    <property type="entry name" value="FKBP-TYPE PEPTIDYL-PROLYL CIS-TRANS ISOMERASE SLYD"/>
    <property type="match status" value="1"/>
</dbReference>
<evidence type="ECO:0000256" key="7">
    <source>
        <dbReference type="ARBA" id="ARBA00023235"/>
    </source>
</evidence>
<comment type="subcellular location">
    <subcellularLocation>
        <location evidence="2">Cytoplasm</location>
    </subcellularLocation>
</comment>
<reference evidence="12 13" key="1">
    <citation type="submission" date="2016-11" db="EMBL/GenBank/DDBJ databases">
        <title>Trade-off between light-utilization and light-protection in marine flavobacteria.</title>
        <authorList>
            <person name="Kumagai Y."/>
        </authorList>
    </citation>
    <scope>NUCLEOTIDE SEQUENCE [LARGE SCALE GENOMIC DNA]</scope>
    <source>
        <strain evidence="12 13">ATCC 700397</strain>
    </source>
</reference>
<proteinExistence type="inferred from homology"/>
<dbReference type="GO" id="GO:0005737">
    <property type="term" value="C:cytoplasm"/>
    <property type="evidence" value="ECO:0007669"/>
    <property type="project" value="UniProtKB-SubCell"/>
</dbReference>
<evidence type="ECO:0000256" key="3">
    <source>
        <dbReference type="ARBA" id="ARBA00006577"/>
    </source>
</evidence>
<evidence type="ECO:0000256" key="4">
    <source>
        <dbReference type="ARBA" id="ARBA00022490"/>
    </source>
</evidence>
<keyword evidence="6" id="KW-0143">Chaperone</keyword>
<accession>A0A2S7L147</accession>
<dbReference type="EC" id="5.2.1.8" evidence="10"/>
<comment type="caution">
    <text evidence="12">The sequence shown here is derived from an EMBL/GenBank/DDBJ whole genome shotgun (WGS) entry which is preliminary data.</text>
</comment>
<dbReference type="OrthoDB" id="9808891at2"/>
<dbReference type="SUPFAM" id="SSF54534">
    <property type="entry name" value="FKBP-like"/>
    <property type="match status" value="1"/>
</dbReference>
<evidence type="ECO:0000256" key="1">
    <source>
        <dbReference type="ARBA" id="ARBA00000971"/>
    </source>
</evidence>